<reference evidence="1" key="1">
    <citation type="submission" date="2023-03" db="EMBL/GenBank/DDBJ databases">
        <title>Chromosome-level genomes of two armyworms, Mythimna separata and Mythimna loreyi, provide insights into the biosynthesis and reception of sex pheromones.</title>
        <authorList>
            <person name="Zhao H."/>
        </authorList>
    </citation>
    <scope>NUCLEOTIDE SEQUENCE</scope>
    <source>
        <strain evidence="1">BeijingLab</strain>
    </source>
</reference>
<evidence type="ECO:0000313" key="1">
    <source>
        <dbReference type="EMBL" id="KAJ8708787.1"/>
    </source>
</evidence>
<name>A0ACC2Q6E9_9NEOP</name>
<protein>
    <submittedName>
        <fullName evidence="1">Uncharacterized protein</fullName>
    </submittedName>
</protein>
<organism evidence="1 2">
    <name type="scientific">Mythimna loreyi</name>
    <dbReference type="NCBI Taxonomy" id="667449"/>
    <lineage>
        <taxon>Eukaryota</taxon>
        <taxon>Metazoa</taxon>
        <taxon>Ecdysozoa</taxon>
        <taxon>Arthropoda</taxon>
        <taxon>Hexapoda</taxon>
        <taxon>Insecta</taxon>
        <taxon>Pterygota</taxon>
        <taxon>Neoptera</taxon>
        <taxon>Endopterygota</taxon>
        <taxon>Lepidoptera</taxon>
        <taxon>Glossata</taxon>
        <taxon>Ditrysia</taxon>
        <taxon>Noctuoidea</taxon>
        <taxon>Noctuidae</taxon>
        <taxon>Noctuinae</taxon>
        <taxon>Hadenini</taxon>
        <taxon>Mythimna</taxon>
    </lineage>
</organism>
<accession>A0ACC2Q6E9</accession>
<proteinExistence type="predicted"/>
<keyword evidence="2" id="KW-1185">Reference proteome</keyword>
<evidence type="ECO:0000313" key="2">
    <source>
        <dbReference type="Proteomes" id="UP001231649"/>
    </source>
</evidence>
<comment type="caution">
    <text evidence="1">The sequence shown here is derived from an EMBL/GenBank/DDBJ whole genome shotgun (WGS) entry which is preliminary data.</text>
</comment>
<sequence>MYALVVLLLLTLSITSNEAARILALFPVPSISHQVVFRPLTQELARRGHEVTVITPDPTFPKGETPENLTEIDVHDFSYDTWKTLYDYITDDSDLILQMKLAYETLVKIVEMQLNVDEVQKIIKEKQFDLLLLEACARPALLLSHIVKAPVILVSSFGSMSFNTQTMGSAWHPLLYPDTLNQRLYNLTKWEKVVELWNFHKLENVMDKVEDSENELAKRMFGPDAPTISELKNNVDMLFLNVNPIWEGNRPVPPSVIYMGGLHQKPVKELPTDLKTYLDSSKHGVIYLSFGTNVLPSLLPVEKVKMIAKVFSQLPYDVLWKWNDDELPGRSENIRISKWLPQSDLLRHPKIKLFVTQGGLQSTDEAITAGVPLVGIPVLGDQWYNTEKYEHHKIGRKLDLFTMTEEEFKNAVISVIGDESYRQNIQKLGSMMRDQPQPPLERAVWWTEHVLRHGGGKHLRAPTANMSWADYLELELVLTLLAIVLIASISHQVVFRPLTQELARRGHEVTVITTDPVFPNGGAPANLTEIDVHEMSYTKWKQLYEITSTGDNDLILQLKVIYHIMVEVVEMQMMLDKVQKRIKEDNFDLLMLEACARPALFMSHMVKAPVIQVSSFGHMSDNVGTMGSAWHPILYPDILSKRLHNVTQWEKVVELWNMFRMENVMKEVEYKENEMGKRLFGPNSPTIRDLKNKVEMLFLNIHPIWEANRPVPPSVIYMGGLHQKPSKELPKDLKKYLDSSKNGVIYISFGTNVQPSLLPADRVELMAKVFSELKYDVLWKWDKDELPGRSTNIRISKWLPQSDLLKHPKIKLFITQGGLQSTDEAITAGVPLIGIPMLGDQWYNVEKYIHHKIGVKLDLLTMTAEEFKATINKVIDDKSYRENIRKLNSMMRDQPQTPLERAVWWTEYVLRHGGAKHLRAPAANMSWAEYLEIELLLVLAAISLAFVLVLSFIVFAVWKIFSIAVKKKIKVN</sequence>
<dbReference type="EMBL" id="CM056801">
    <property type="protein sequence ID" value="KAJ8708787.1"/>
    <property type="molecule type" value="Genomic_DNA"/>
</dbReference>
<dbReference type="Proteomes" id="UP001231649">
    <property type="component" value="Chromosome 25"/>
</dbReference>
<gene>
    <name evidence="1" type="ORF">PYW08_010169</name>
</gene>